<keyword evidence="4" id="KW-0547">Nucleotide-binding</keyword>
<evidence type="ECO:0000256" key="1">
    <source>
        <dbReference type="SAM" id="MobiDB-lite"/>
    </source>
</evidence>
<keyword evidence="4" id="KW-0347">Helicase</keyword>
<feature type="region of interest" description="Disordered" evidence="1">
    <location>
        <begin position="366"/>
        <end position="387"/>
    </location>
</feature>
<dbReference type="GO" id="GO:0000403">
    <property type="term" value="F:Y-form DNA binding"/>
    <property type="evidence" value="ECO:0007669"/>
    <property type="project" value="TreeGrafter"/>
</dbReference>
<gene>
    <name evidence="4" type="ORF">SAMN05421543_1516</name>
</gene>
<dbReference type="SMART" id="SM00487">
    <property type="entry name" value="DEXDc"/>
    <property type="match status" value="1"/>
</dbReference>
<dbReference type="GO" id="GO:0036121">
    <property type="term" value="F:double-stranded DNA helicase activity"/>
    <property type="evidence" value="ECO:0007669"/>
    <property type="project" value="TreeGrafter"/>
</dbReference>
<dbReference type="InterPro" id="IPR001650">
    <property type="entry name" value="Helicase_C-like"/>
</dbReference>
<keyword evidence="4" id="KW-0067">ATP-binding</keyword>
<organism evidence="4 5">
    <name type="scientific">Alicyclobacillus macrosporangiidus</name>
    <dbReference type="NCBI Taxonomy" id="392015"/>
    <lineage>
        <taxon>Bacteria</taxon>
        <taxon>Bacillati</taxon>
        <taxon>Bacillota</taxon>
        <taxon>Bacilli</taxon>
        <taxon>Bacillales</taxon>
        <taxon>Alicyclobacillaceae</taxon>
        <taxon>Alicyclobacillus</taxon>
    </lineage>
</organism>
<keyword evidence="4" id="KW-0378">Hydrolase</keyword>
<dbReference type="AlphaFoldDB" id="A0A1I7LHE7"/>
<keyword evidence="5" id="KW-1185">Reference proteome</keyword>
<dbReference type="InterPro" id="IPR027417">
    <property type="entry name" value="P-loop_NTPase"/>
</dbReference>
<feature type="domain" description="Helicase C-terminal" evidence="3">
    <location>
        <begin position="219"/>
        <end position="380"/>
    </location>
</feature>
<dbReference type="Gene3D" id="3.40.50.300">
    <property type="entry name" value="P-loop containing nucleotide triphosphate hydrolases"/>
    <property type="match status" value="2"/>
</dbReference>
<proteinExistence type="predicted"/>
<dbReference type="GO" id="GO:0016787">
    <property type="term" value="F:hydrolase activity"/>
    <property type="evidence" value="ECO:0007669"/>
    <property type="project" value="InterPro"/>
</dbReference>
<reference evidence="5" key="1">
    <citation type="submission" date="2016-10" db="EMBL/GenBank/DDBJ databases">
        <authorList>
            <person name="Varghese N."/>
        </authorList>
    </citation>
    <scope>NUCLEOTIDE SEQUENCE [LARGE SCALE GENOMIC DNA]</scope>
    <source>
        <strain evidence="5">DSM 17980</strain>
    </source>
</reference>
<sequence length="583" mass="65910">MDIQLRPYQQEAVEAFFASLPDHRRQLIVLPTGAGKTIVFGATARRFWETIASDKPILVIAHRTELLDQAEQKIQYVWPGVLTGRIQAGRNEQLAQVLLASTQTLVAGRNVPRPGLIIYDECHHSRAEGALGVLQRLGVFDPDGPPLLGVTATPSRSDRTELGDVFEHLTYERTILQMIMDGYLADVRGIRVEVPGLNLGAIRTTGGDYNAKDLSYVMNIEEALDAVVDAVLTYAPGRKALVFAVDVKHARALAERFQTRGIACAAIDGSMKAEDRAAILHAFAQNQLRLLVNCQILTEGYDQPDVDAVVIARPTRSQALYVQMVGRALRLHPSKNDALVLDLTGATEDKSLQTFARLMRTQRNERFKTTGVPSGKDEPESEDVPMEQGETVVEWLTRIAKKQEKAAQVAQAINLFANRTRYRWQQVQDNFAICFEDSRWAYLYRDGDEYWPVLELNNEKFMPLHDRAVPLEYAQGIAEGFLQLLESPLIQREADWRNAPMSARQKYVLDKYRIQYDDTWTRGDASDALSRAFARKRVRTLCKNFNAAAWRQALETERGKVWLSQRIERFRSYAQARHVVEEA</sequence>
<dbReference type="SUPFAM" id="SSF52540">
    <property type="entry name" value="P-loop containing nucleoside triphosphate hydrolases"/>
    <property type="match status" value="1"/>
</dbReference>
<evidence type="ECO:0000259" key="2">
    <source>
        <dbReference type="PROSITE" id="PS51192"/>
    </source>
</evidence>
<dbReference type="STRING" id="392015.SAMN05421543_1516"/>
<dbReference type="InterPro" id="IPR014001">
    <property type="entry name" value="Helicase_ATP-bd"/>
</dbReference>
<dbReference type="SMART" id="SM00490">
    <property type="entry name" value="HELICc"/>
    <property type="match status" value="1"/>
</dbReference>
<dbReference type="InterPro" id="IPR006935">
    <property type="entry name" value="Helicase/UvrB_N"/>
</dbReference>
<feature type="domain" description="Helicase ATP-binding" evidence="2">
    <location>
        <begin position="17"/>
        <end position="172"/>
    </location>
</feature>
<accession>A0A1I7LHE7</accession>
<evidence type="ECO:0000313" key="5">
    <source>
        <dbReference type="Proteomes" id="UP000183508"/>
    </source>
</evidence>
<dbReference type="Pfam" id="PF04851">
    <property type="entry name" value="ResIII"/>
    <property type="match status" value="1"/>
</dbReference>
<dbReference type="PANTHER" id="PTHR47396">
    <property type="entry name" value="TYPE I RESTRICTION ENZYME ECOKI R PROTEIN"/>
    <property type="match status" value="1"/>
</dbReference>
<dbReference type="RefSeq" id="WP_074956777.1">
    <property type="nucleotide sequence ID" value="NZ_FPBV01000051.1"/>
</dbReference>
<dbReference type="PROSITE" id="PS51194">
    <property type="entry name" value="HELICASE_CTER"/>
    <property type="match status" value="1"/>
</dbReference>
<evidence type="ECO:0000259" key="3">
    <source>
        <dbReference type="PROSITE" id="PS51194"/>
    </source>
</evidence>
<dbReference type="PANTHER" id="PTHR47396:SF1">
    <property type="entry name" value="ATP-DEPENDENT HELICASE IRC3-RELATED"/>
    <property type="match status" value="1"/>
</dbReference>
<dbReference type="EMBL" id="FPBV01000051">
    <property type="protein sequence ID" value="SFV09117.1"/>
    <property type="molecule type" value="Genomic_DNA"/>
</dbReference>
<dbReference type="OrthoDB" id="9802848at2"/>
<dbReference type="GO" id="GO:0005524">
    <property type="term" value="F:ATP binding"/>
    <property type="evidence" value="ECO:0007669"/>
    <property type="project" value="InterPro"/>
</dbReference>
<dbReference type="GO" id="GO:0061749">
    <property type="term" value="F:forked DNA-dependent helicase activity"/>
    <property type="evidence" value="ECO:0007669"/>
    <property type="project" value="TreeGrafter"/>
</dbReference>
<dbReference type="Proteomes" id="UP000183508">
    <property type="component" value="Unassembled WGS sequence"/>
</dbReference>
<dbReference type="PROSITE" id="PS51192">
    <property type="entry name" value="HELICASE_ATP_BIND_1"/>
    <property type="match status" value="1"/>
</dbReference>
<name>A0A1I7LHE7_9BACL</name>
<dbReference type="InterPro" id="IPR050742">
    <property type="entry name" value="Helicase_Restrict-Modif_Enz"/>
</dbReference>
<protein>
    <submittedName>
        <fullName evidence="4">Superfamily II DNA or RNA helicase</fullName>
    </submittedName>
</protein>
<evidence type="ECO:0000313" key="4">
    <source>
        <dbReference type="EMBL" id="SFV09117.1"/>
    </source>
</evidence>
<dbReference type="Pfam" id="PF00271">
    <property type="entry name" value="Helicase_C"/>
    <property type="match status" value="1"/>
</dbReference>